<evidence type="ECO:0000256" key="11">
    <source>
        <dbReference type="HAMAP-Rule" id="MF_01479"/>
    </source>
</evidence>
<evidence type="ECO:0000256" key="3">
    <source>
        <dbReference type="ARBA" id="ARBA00022485"/>
    </source>
</evidence>
<dbReference type="GO" id="GO:0035731">
    <property type="term" value="F:dinitrosyl-iron complex binding"/>
    <property type="evidence" value="ECO:0007669"/>
    <property type="project" value="UniProtKB-UniRule"/>
</dbReference>
<evidence type="ECO:0000256" key="4">
    <source>
        <dbReference type="ARBA" id="ARBA00022723"/>
    </source>
</evidence>
<dbReference type="PANTHER" id="PTHR38839:SF6">
    <property type="entry name" value="TRANSCRIPTIONAL REGULATOR WHIB1"/>
    <property type="match status" value="1"/>
</dbReference>
<evidence type="ECO:0000256" key="6">
    <source>
        <dbReference type="ARBA" id="ARBA00023014"/>
    </source>
</evidence>
<keyword evidence="14" id="KW-1185">Reference proteome</keyword>
<organism evidence="13 14">
    <name type="scientific">Streptomyces curacoi</name>
    <dbReference type="NCBI Taxonomy" id="146536"/>
    <lineage>
        <taxon>Bacteria</taxon>
        <taxon>Bacillati</taxon>
        <taxon>Actinomycetota</taxon>
        <taxon>Actinomycetes</taxon>
        <taxon>Kitasatosporales</taxon>
        <taxon>Streptomycetaceae</taxon>
        <taxon>Streptomyces</taxon>
    </lineage>
</organism>
<dbReference type="PANTHER" id="PTHR38839">
    <property type="entry name" value="TRANSCRIPTIONAL REGULATOR WHID-RELATED"/>
    <property type="match status" value="1"/>
</dbReference>
<dbReference type="GO" id="GO:0051539">
    <property type="term" value="F:4 iron, 4 sulfur cluster binding"/>
    <property type="evidence" value="ECO:0007669"/>
    <property type="project" value="UniProtKB-UniRule"/>
</dbReference>
<evidence type="ECO:0000259" key="12">
    <source>
        <dbReference type="PROSITE" id="PS51674"/>
    </source>
</evidence>
<keyword evidence="11" id="KW-0963">Cytoplasm</keyword>
<evidence type="ECO:0000256" key="2">
    <source>
        <dbReference type="ARBA" id="ARBA00006597"/>
    </source>
</evidence>
<keyword evidence="9 11" id="KW-1015">Disulfide bond</keyword>
<dbReference type="AlphaFoldDB" id="A0A124GZK1"/>
<keyword evidence="7 11" id="KW-0805">Transcription regulation</keyword>
<comment type="PTM">
    <text evidence="11">The Fe-S cluster can be nitrosylated by nitric oxide (NO).</text>
</comment>
<keyword evidence="6 11" id="KW-0411">Iron-sulfur</keyword>
<dbReference type="EMBL" id="LMWJ01000015">
    <property type="protein sequence ID" value="KUM73130.1"/>
    <property type="molecule type" value="Genomic_DNA"/>
</dbReference>
<dbReference type="Proteomes" id="UP000054024">
    <property type="component" value="Unassembled WGS sequence"/>
</dbReference>
<comment type="cofactor">
    <cofactor evidence="11">
        <name>[4Fe-4S] cluster</name>
        <dbReference type="ChEBI" id="CHEBI:49883"/>
    </cofactor>
    <text evidence="11">Binds 1 [4Fe-4S] cluster per subunit. Following nitrosylation of the [4Fe-4S] cluster binds 1 [4Fe-8(NO)] cluster per subunit.</text>
</comment>
<dbReference type="GO" id="GO:0005737">
    <property type="term" value="C:cytoplasm"/>
    <property type="evidence" value="ECO:0007669"/>
    <property type="project" value="UniProtKB-SubCell"/>
</dbReference>
<protein>
    <recommendedName>
        <fullName evidence="11">Transcriptional regulator WhiB</fullName>
    </recommendedName>
</protein>
<dbReference type="GO" id="GO:0047134">
    <property type="term" value="F:protein-disulfide reductase [NAD(P)H] activity"/>
    <property type="evidence" value="ECO:0007669"/>
    <property type="project" value="TreeGrafter"/>
</dbReference>
<dbReference type="HAMAP" id="MF_01479">
    <property type="entry name" value="WhiB"/>
    <property type="match status" value="1"/>
</dbReference>
<comment type="subcellular location">
    <subcellularLocation>
        <location evidence="1 11">Cytoplasm</location>
    </subcellularLocation>
</comment>
<name>A0A124GZK1_9ACTN</name>
<keyword evidence="4 11" id="KW-0479">Metal-binding</keyword>
<evidence type="ECO:0000256" key="5">
    <source>
        <dbReference type="ARBA" id="ARBA00023004"/>
    </source>
</evidence>
<dbReference type="STRING" id="146536.AQI70_20315"/>
<evidence type="ECO:0000256" key="1">
    <source>
        <dbReference type="ARBA" id="ARBA00004496"/>
    </source>
</evidence>
<gene>
    <name evidence="11" type="primary">whiB</name>
    <name evidence="13" type="ORF">AQI70_20315</name>
</gene>
<dbReference type="GO" id="GO:0045892">
    <property type="term" value="P:negative regulation of DNA-templated transcription"/>
    <property type="evidence" value="ECO:0007669"/>
    <property type="project" value="TreeGrafter"/>
</dbReference>
<evidence type="ECO:0000313" key="13">
    <source>
        <dbReference type="EMBL" id="KUM73130.1"/>
    </source>
</evidence>
<dbReference type="OrthoDB" id="8104048at2"/>
<evidence type="ECO:0000256" key="10">
    <source>
        <dbReference type="ARBA" id="ARBA00023163"/>
    </source>
</evidence>
<dbReference type="InterPro" id="IPR003482">
    <property type="entry name" value="Whib"/>
</dbReference>
<dbReference type="RefSeq" id="WP_062152091.1">
    <property type="nucleotide sequence ID" value="NZ_KQ947989.1"/>
</dbReference>
<evidence type="ECO:0000256" key="9">
    <source>
        <dbReference type="ARBA" id="ARBA00023157"/>
    </source>
</evidence>
<comment type="PTM">
    <text evidence="11">Upon Fe-S cluster removal intramolecular disulfide bonds are formed.</text>
</comment>
<feature type="binding site" evidence="11">
    <location>
        <position position="47"/>
    </location>
    <ligand>
        <name>[4Fe-4S] cluster</name>
        <dbReference type="ChEBI" id="CHEBI:49883"/>
    </ligand>
</feature>
<sequence length="83" mass="9341">MDDWRDHSACRHEDPDLFYPIGTSGPALLQTEQAKAVCRRCPVQEQCLDWALDTGQSIGVWGGTSETERRALRRRTAAGRPWG</sequence>
<dbReference type="GO" id="GO:0045454">
    <property type="term" value="P:cell redox homeostasis"/>
    <property type="evidence" value="ECO:0007669"/>
    <property type="project" value="TreeGrafter"/>
</dbReference>
<dbReference type="InterPro" id="IPR034768">
    <property type="entry name" value="4FE4S_WBL"/>
</dbReference>
<comment type="similarity">
    <text evidence="2 11">Belongs to the WhiB family.</text>
</comment>
<keyword evidence="8 11" id="KW-0238">DNA-binding</keyword>
<accession>A0A124GZK1</accession>
<feature type="binding site" evidence="11">
    <location>
        <position position="41"/>
    </location>
    <ligand>
        <name>[4Fe-4S] cluster</name>
        <dbReference type="ChEBI" id="CHEBI:49883"/>
    </ligand>
</feature>
<evidence type="ECO:0000256" key="8">
    <source>
        <dbReference type="ARBA" id="ARBA00023125"/>
    </source>
</evidence>
<keyword evidence="3 11" id="KW-0004">4Fe-4S</keyword>
<feature type="domain" description="4Fe-4S Wbl-type" evidence="12">
    <location>
        <begin position="9"/>
        <end position="71"/>
    </location>
</feature>
<dbReference type="PROSITE" id="PS51674">
    <property type="entry name" value="4FE4S_WBL"/>
    <property type="match status" value="1"/>
</dbReference>
<feature type="binding site" evidence="11">
    <location>
        <position position="10"/>
    </location>
    <ligand>
        <name>[4Fe-4S] cluster</name>
        <dbReference type="ChEBI" id="CHEBI:49883"/>
    </ligand>
</feature>
<proteinExistence type="inferred from homology"/>
<comment type="caution">
    <text evidence="13">The sequence shown here is derived from an EMBL/GenBank/DDBJ whole genome shotgun (WGS) entry which is preliminary data.</text>
</comment>
<evidence type="ECO:0000313" key="14">
    <source>
        <dbReference type="Proteomes" id="UP000054024"/>
    </source>
</evidence>
<reference evidence="13 14" key="1">
    <citation type="submission" date="2015-10" db="EMBL/GenBank/DDBJ databases">
        <title>Draft genome sequence of Streptomyces curacoi DSM 40107, type strain for the species Streptomyces curacoi.</title>
        <authorList>
            <person name="Ruckert C."/>
            <person name="Winkler A."/>
            <person name="Kalinowski J."/>
            <person name="Kampfer P."/>
            <person name="Glaeser S."/>
        </authorList>
    </citation>
    <scope>NUCLEOTIDE SEQUENCE [LARGE SCALE GENOMIC DNA]</scope>
    <source>
        <strain evidence="13 14">DSM 40107</strain>
    </source>
</reference>
<evidence type="ECO:0000256" key="7">
    <source>
        <dbReference type="ARBA" id="ARBA00023015"/>
    </source>
</evidence>
<dbReference type="GO" id="GO:0003677">
    <property type="term" value="F:DNA binding"/>
    <property type="evidence" value="ECO:0007669"/>
    <property type="project" value="UniProtKB-UniRule"/>
</dbReference>
<keyword evidence="5 11" id="KW-0408">Iron</keyword>
<dbReference type="GO" id="GO:0046872">
    <property type="term" value="F:metal ion binding"/>
    <property type="evidence" value="ECO:0007669"/>
    <property type="project" value="UniProtKB-KW"/>
</dbReference>
<keyword evidence="10 11" id="KW-0804">Transcription</keyword>
<dbReference type="Pfam" id="PF02467">
    <property type="entry name" value="Whib"/>
    <property type="match status" value="1"/>
</dbReference>
<comment type="function">
    <text evidence="11">Acts as a transcriptional regulator. Probably redox-responsive. The apo- but not holo-form probably binds DNA.</text>
</comment>
<feature type="binding site" evidence="11">
    <location>
        <position position="38"/>
    </location>
    <ligand>
        <name>[4Fe-4S] cluster</name>
        <dbReference type="ChEBI" id="CHEBI:49883"/>
    </ligand>
</feature>